<dbReference type="PATRIC" id="fig|1073571.4.peg.4857"/>
<keyword evidence="12" id="KW-0121">Carboxypeptidase</keyword>
<dbReference type="PANTHER" id="PTHR21581">
    <property type="entry name" value="D-ALANYL-D-ALANINE CARBOXYPEPTIDASE"/>
    <property type="match status" value="1"/>
</dbReference>
<dbReference type="GO" id="GO:0071555">
    <property type="term" value="P:cell wall organization"/>
    <property type="evidence" value="ECO:0007669"/>
    <property type="project" value="UniProtKB-KW"/>
</dbReference>
<evidence type="ECO:0000256" key="4">
    <source>
        <dbReference type="ARBA" id="ARBA00022960"/>
    </source>
</evidence>
<dbReference type="GO" id="GO:0006508">
    <property type="term" value="P:proteolysis"/>
    <property type="evidence" value="ECO:0007669"/>
    <property type="project" value="InterPro"/>
</dbReference>
<dbReference type="InterPro" id="IPR001967">
    <property type="entry name" value="Peptidase_S11_N"/>
</dbReference>
<evidence type="ECO:0000313" key="12">
    <source>
        <dbReference type="EMBL" id="CQR56932.1"/>
    </source>
</evidence>
<evidence type="ECO:0000256" key="1">
    <source>
        <dbReference type="ARBA" id="ARBA00007164"/>
    </source>
</evidence>
<evidence type="ECO:0000313" key="13">
    <source>
        <dbReference type="Proteomes" id="UP000033163"/>
    </source>
</evidence>
<keyword evidence="4" id="KW-0133">Cell shape</keyword>
<dbReference type="AlphaFoldDB" id="A0A0E4CY13"/>
<dbReference type="EMBL" id="LN831776">
    <property type="protein sequence ID" value="CQR56932.1"/>
    <property type="molecule type" value="Genomic_DNA"/>
</dbReference>
<dbReference type="GO" id="GO:0008360">
    <property type="term" value="P:regulation of cell shape"/>
    <property type="evidence" value="ECO:0007669"/>
    <property type="project" value="UniProtKB-KW"/>
</dbReference>
<dbReference type="Proteomes" id="UP000033163">
    <property type="component" value="Chromosome I"/>
</dbReference>
<feature type="active site" evidence="7">
    <location>
        <position position="120"/>
    </location>
</feature>
<organism evidence="12 13">
    <name type="scientific">Paenibacillus riograndensis SBR5</name>
    <dbReference type="NCBI Taxonomy" id="1073571"/>
    <lineage>
        <taxon>Bacteria</taxon>
        <taxon>Bacillati</taxon>
        <taxon>Bacillota</taxon>
        <taxon>Bacilli</taxon>
        <taxon>Bacillales</taxon>
        <taxon>Paenibacillaceae</taxon>
        <taxon>Paenibacillus</taxon>
        <taxon>Paenibacillus sonchi group</taxon>
    </lineage>
</organism>
<evidence type="ECO:0000256" key="9">
    <source>
        <dbReference type="RuleBase" id="RU004016"/>
    </source>
</evidence>
<dbReference type="GO" id="GO:0009252">
    <property type="term" value="P:peptidoglycan biosynthetic process"/>
    <property type="evidence" value="ECO:0007669"/>
    <property type="project" value="UniProtKB-KW"/>
</dbReference>
<dbReference type="GO" id="GO:0009002">
    <property type="term" value="F:serine-type D-Ala-D-Ala carboxypeptidase activity"/>
    <property type="evidence" value="ECO:0007669"/>
    <property type="project" value="InterPro"/>
</dbReference>
<feature type="active site" description="Proton acceptor" evidence="7">
    <location>
        <position position="68"/>
    </location>
</feature>
<evidence type="ECO:0000256" key="5">
    <source>
        <dbReference type="ARBA" id="ARBA00022984"/>
    </source>
</evidence>
<dbReference type="InterPro" id="IPR012338">
    <property type="entry name" value="Beta-lactam/transpept-like"/>
</dbReference>
<dbReference type="Pfam" id="PF00768">
    <property type="entry name" value="Peptidase_S11"/>
    <property type="match status" value="1"/>
</dbReference>
<dbReference type="PANTHER" id="PTHR21581:SF33">
    <property type="entry name" value="D-ALANYL-D-ALANINE CARBOXYPEPTIDASE DACB"/>
    <property type="match status" value="1"/>
</dbReference>
<evidence type="ECO:0000256" key="6">
    <source>
        <dbReference type="ARBA" id="ARBA00023316"/>
    </source>
</evidence>
<keyword evidence="3" id="KW-0378">Hydrolase</keyword>
<evidence type="ECO:0000256" key="3">
    <source>
        <dbReference type="ARBA" id="ARBA00022801"/>
    </source>
</evidence>
<comment type="similarity">
    <text evidence="1 9">Belongs to the peptidase S11 family.</text>
</comment>
<keyword evidence="12" id="KW-0645">Protease</keyword>
<evidence type="ECO:0000256" key="8">
    <source>
        <dbReference type="PIRSR" id="PIRSR618044-2"/>
    </source>
</evidence>
<dbReference type="InterPro" id="IPR018044">
    <property type="entry name" value="Peptidase_S11"/>
</dbReference>
<gene>
    <name evidence="12" type="ORF">PRIO_4530</name>
</gene>
<dbReference type="SUPFAM" id="SSF56601">
    <property type="entry name" value="beta-lactamase/transpeptidase-like"/>
    <property type="match status" value="1"/>
</dbReference>
<evidence type="ECO:0000256" key="2">
    <source>
        <dbReference type="ARBA" id="ARBA00022729"/>
    </source>
</evidence>
<name>A0A0E4CY13_9BACL</name>
<dbReference type="STRING" id="483937.AMQ84_19700"/>
<feature type="chain" id="PRO_5039123014" evidence="10">
    <location>
        <begin position="22"/>
        <end position="398"/>
    </location>
</feature>
<dbReference type="HOGENOM" id="CLU_027070_7_3_9"/>
<keyword evidence="6" id="KW-0961">Cell wall biogenesis/degradation</keyword>
<evidence type="ECO:0000256" key="10">
    <source>
        <dbReference type="SAM" id="SignalP"/>
    </source>
</evidence>
<proteinExistence type="inferred from homology"/>
<keyword evidence="5" id="KW-0573">Peptidoglycan synthesis</keyword>
<dbReference type="Gene3D" id="3.40.710.10">
    <property type="entry name" value="DD-peptidase/beta-lactamase superfamily"/>
    <property type="match status" value="1"/>
</dbReference>
<feature type="binding site" evidence="8">
    <location>
        <position position="227"/>
    </location>
    <ligand>
        <name>substrate</name>
    </ligand>
</feature>
<feature type="domain" description="Peptidase S11 D-alanyl-D-alanine carboxypeptidase A N-terminal" evidence="11">
    <location>
        <begin position="33"/>
        <end position="256"/>
    </location>
</feature>
<dbReference type="KEGG" id="pri:PRIO_4530"/>
<dbReference type="PRINTS" id="PR00725">
    <property type="entry name" value="DADACBPTASE1"/>
</dbReference>
<accession>A0A0E4CY13</accession>
<keyword evidence="2 10" id="KW-0732">Signal</keyword>
<reference evidence="13" key="1">
    <citation type="submission" date="2015-03" db="EMBL/GenBank/DDBJ databases">
        <authorList>
            <person name="Wibberg D."/>
        </authorList>
    </citation>
    <scope>NUCLEOTIDE SEQUENCE [LARGE SCALE GENOMIC DNA]</scope>
</reference>
<sequence length="398" mass="43551">MKTSNLKVLLVLILCALLLCAAPQPLVRAENSTITTHARAAALIDVASGRLLYSSRGDEPMLIASLTKIMTALVAIENGDLRSKVKVGKNAFAKEGSSLFLKQGEEMRLEDMLYGLMLRSGNDAATAIAEHVGGSEEGFVYLMNAKAEELGLQHTHFTNPHGLDAEGHYSSANDLAVLTAYAMHNPVFKQIVKTQVKTADNPYEPWDYKWLNKNKMLRLYEGADGVKTGYTKKALRCLVSSATRGGQQLVAVTLNDGNDWNDHAVLLDYGFNHYPLKTLVERGEGISGYSFVPARTFAYPLGQGEEARLVTKLELIRENKNTRRSSFGIKGALVLQLGGKEIGRVPVYMPDRLPPEQSPYEKRFQHAGAAAYPADNWLQALGSALRALFQIGAAGNKQ</sequence>
<evidence type="ECO:0000256" key="7">
    <source>
        <dbReference type="PIRSR" id="PIRSR618044-1"/>
    </source>
</evidence>
<protein>
    <submittedName>
        <fullName evidence="12">Peptidase S11 D-alanyl-D-alanine carboxypeptidase 1</fullName>
    </submittedName>
</protein>
<feature type="active site" description="Acyl-ester intermediate" evidence="7">
    <location>
        <position position="65"/>
    </location>
</feature>
<evidence type="ECO:0000259" key="11">
    <source>
        <dbReference type="Pfam" id="PF00768"/>
    </source>
</evidence>
<feature type="signal peptide" evidence="10">
    <location>
        <begin position="1"/>
        <end position="21"/>
    </location>
</feature>